<name>A0ACA9Q8K5_9GLOM</name>
<keyword evidence="2" id="KW-1185">Reference proteome</keyword>
<proteinExistence type="predicted"/>
<organism evidence="1 2">
    <name type="scientific">Cetraspora pellucida</name>
    <dbReference type="NCBI Taxonomy" id="1433469"/>
    <lineage>
        <taxon>Eukaryota</taxon>
        <taxon>Fungi</taxon>
        <taxon>Fungi incertae sedis</taxon>
        <taxon>Mucoromycota</taxon>
        <taxon>Glomeromycotina</taxon>
        <taxon>Glomeromycetes</taxon>
        <taxon>Diversisporales</taxon>
        <taxon>Gigasporaceae</taxon>
        <taxon>Cetraspora</taxon>
    </lineage>
</organism>
<evidence type="ECO:0000313" key="2">
    <source>
        <dbReference type="Proteomes" id="UP000789366"/>
    </source>
</evidence>
<sequence length="186" mass="21418">FDLLESILYEPPNGFFLLDKHLSRLIKSAIYFSQNPNYGFFKNCTTAEFRETVETKLYQHVKELEPLRIMLDTTFTSSDNIFLYHKTTNRKIYNDARQHLDLGPIPGSDTKNNIFDALLFNEKNEITECSISNIAVEFFDDDGKPFWKTPDVGCGILPGVMREQLIENGDLIPGVISIEEIKTDQR</sequence>
<dbReference type="Proteomes" id="UP000789366">
    <property type="component" value="Unassembled WGS sequence"/>
</dbReference>
<comment type="caution">
    <text evidence="1">The sequence shown here is derived from an EMBL/GenBank/DDBJ whole genome shotgun (WGS) entry which is preliminary data.</text>
</comment>
<protein>
    <submittedName>
        <fullName evidence="1">5832_t:CDS:1</fullName>
    </submittedName>
</protein>
<feature type="non-terminal residue" evidence="1">
    <location>
        <position position="1"/>
    </location>
</feature>
<reference evidence="1" key="1">
    <citation type="submission" date="2021-06" db="EMBL/GenBank/DDBJ databases">
        <authorList>
            <person name="Kallberg Y."/>
            <person name="Tangrot J."/>
            <person name="Rosling A."/>
        </authorList>
    </citation>
    <scope>NUCLEOTIDE SEQUENCE</scope>
    <source>
        <strain evidence="1">28 12/20/2015</strain>
    </source>
</reference>
<dbReference type="EMBL" id="CAJVPW010038413">
    <property type="protein sequence ID" value="CAG8742142.1"/>
    <property type="molecule type" value="Genomic_DNA"/>
</dbReference>
<evidence type="ECO:0000313" key="1">
    <source>
        <dbReference type="EMBL" id="CAG8742142.1"/>
    </source>
</evidence>
<feature type="non-terminal residue" evidence="1">
    <location>
        <position position="186"/>
    </location>
</feature>
<gene>
    <name evidence="1" type="ORF">SPELUC_LOCUS13887</name>
</gene>
<accession>A0ACA9Q8K5</accession>